<dbReference type="Pfam" id="PF02576">
    <property type="entry name" value="RimP_N"/>
    <property type="match status" value="1"/>
</dbReference>
<feature type="domain" description="Ribosome maturation factor RimP N-terminal" evidence="4">
    <location>
        <begin position="13"/>
        <end position="84"/>
    </location>
</feature>
<dbReference type="InterPro" id="IPR036847">
    <property type="entry name" value="RimP_C_sf"/>
</dbReference>
<dbReference type="GO" id="GO:0005829">
    <property type="term" value="C:cytosol"/>
    <property type="evidence" value="ECO:0007669"/>
    <property type="project" value="TreeGrafter"/>
</dbReference>
<organism evidence="6">
    <name type="scientific">Clostridium tertium</name>
    <dbReference type="NCBI Taxonomy" id="1559"/>
    <lineage>
        <taxon>Bacteria</taxon>
        <taxon>Bacillati</taxon>
        <taxon>Bacillota</taxon>
        <taxon>Clostridia</taxon>
        <taxon>Eubacteriales</taxon>
        <taxon>Clostridiaceae</taxon>
        <taxon>Clostridium</taxon>
    </lineage>
</organism>
<evidence type="ECO:0000256" key="3">
    <source>
        <dbReference type="HAMAP-Rule" id="MF_01077"/>
    </source>
</evidence>
<dbReference type="GO" id="GO:0000028">
    <property type="term" value="P:ribosomal small subunit assembly"/>
    <property type="evidence" value="ECO:0007669"/>
    <property type="project" value="TreeGrafter"/>
</dbReference>
<sequence>MKVDALIEKIYQLVRPVAEELQYELYHIEYVKENGEYYLRIYIDKDGGISLTDCEKLSRRVSDIMDEEDPIPVAYFLEVSSPGLNRGLYTEDHYKKQIGNEVLIRFIKSFEGRKNVKGILREVKEDSIVVEAENLITIPKDKIKSANLEGEI</sequence>
<protein>
    <recommendedName>
        <fullName evidence="3">Ribosome maturation factor RimP</fullName>
    </recommendedName>
</protein>
<dbReference type="Pfam" id="PF17384">
    <property type="entry name" value="DUF150_C"/>
    <property type="match status" value="1"/>
</dbReference>
<dbReference type="InterPro" id="IPR028998">
    <property type="entry name" value="RimP_C"/>
</dbReference>
<evidence type="ECO:0000259" key="5">
    <source>
        <dbReference type="Pfam" id="PF17384"/>
    </source>
</evidence>
<accession>A0A6N2Z7G6</accession>
<comment type="similarity">
    <text evidence="3">Belongs to the RimP family.</text>
</comment>
<dbReference type="HAMAP" id="MF_01077">
    <property type="entry name" value="RimP"/>
    <property type="match status" value="1"/>
</dbReference>
<dbReference type="SUPFAM" id="SSF75420">
    <property type="entry name" value="YhbC-like, N-terminal domain"/>
    <property type="match status" value="1"/>
</dbReference>
<dbReference type="CDD" id="cd01734">
    <property type="entry name" value="YlxS_C"/>
    <property type="match status" value="1"/>
</dbReference>
<feature type="domain" description="Ribosome maturation factor RimP C-terminal" evidence="5">
    <location>
        <begin position="88"/>
        <end position="151"/>
    </location>
</feature>
<evidence type="ECO:0000259" key="4">
    <source>
        <dbReference type="Pfam" id="PF02576"/>
    </source>
</evidence>
<dbReference type="InterPro" id="IPR003728">
    <property type="entry name" value="Ribosome_maturation_RimP"/>
</dbReference>
<dbReference type="EMBL" id="CACRTO010000005">
    <property type="protein sequence ID" value="VYT73740.1"/>
    <property type="molecule type" value="Genomic_DNA"/>
</dbReference>
<dbReference type="AlphaFoldDB" id="A0A6N2Z7G6"/>
<gene>
    <name evidence="3 6" type="primary">rimP</name>
    <name evidence="6" type="ORF">CTLFYP3_00565</name>
</gene>
<keyword evidence="1 3" id="KW-0963">Cytoplasm</keyword>
<dbReference type="FunFam" id="3.30.300.70:FF:000001">
    <property type="entry name" value="Ribosome maturation factor RimP"/>
    <property type="match status" value="1"/>
</dbReference>
<evidence type="ECO:0000256" key="1">
    <source>
        <dbReference type="ARBA" id="ARBA00022490"/>
    </source>
</evidence>
<dbReference type="InterPro" id="IPR028989">
    <property type="entry name" value="RimP_N"/>
</dbReference>
<dbReference type="PANTHER" id="PTHR33867">
    <property type="entry name" value="RIBOSOME MATURATION FACTOR RIMP"/>
    <property type="match status" value="1"/>
</dbReference>
<dbReference type="InterPro" id="IPR035956">
    <property type="entry name" value="RimP_N_sf"/>
</dbReference>
<dbReference type="SUPFAM" id="SSF74942">
    <property type="entry name" value="YhbC-like, C-terminal domain"/>
    <property type="match status" value="1"/>
</dbReference>
<comment type="subcellular location">
    <subcellularLocation>
        <location evidence="3">Cytoplasm</location>
    </subcellularLocation>
</comment>
<dbReference type="NCBIfam" id="NF000934">
    <property type="entry name" value="PRK00092.3-1"/>
    <property type="match status" value="1"/>
</dbReference>
<proteinExistence type="inferred from homology"/>
<reference evidence="6" key="1">
    <citation type="submission" date="2019-11" db="EMBL/GenBank/DDBJ databases">
        <authorList>
            <person name="Feng L."/>
        </authorList>
    </citation>
    <scope>NUCLEOTIDE SEQUENCE</scope>
    <source>
        <strain evidence="6">CTertiumLFYP3</strain>
    </source>
</reference>
<dbReference type="PANTHER" id="PTHR33867:SF1">
    <property type="entry name" value="RIBOSOME MATURATION FACTOR RIMP"/>
    <property type="match status" value="1"/>
</dbReference>
<dbReference type="Gene3D" id="3.30.300.70">
    <property type="entry name" value="RimP-like superfamily, N-terminal"/>
    <property type="match status" value="1"/>
</dbReference>
<evidence type="ECO:0000256" key="2">
    <source>
        <dbReference type="ARBA" id="ARBA00022517"/>
    </source>
</evidence>
<comment type="function">
    <text evidence="3">Required for maturation of 30S ribosomal subunits.</text>
</comment>
<dbReference type="RefSeq" id="WP_156624751.1">
    <property type="nucleotide sequence ID" value="NZ_CACRTO010000005.1"/>
</dbReference>
<dbReference type="Gene3D" id="2.30.30.180">
    <property type="entry name" value="Ribosome maturation factor RimP, C-terminal domain"/>
    <property type="match status" value="1"/>
</dbReference>
<evidence type="ECO:0000313" key="6">
    <source>
        <dbReference type="EMBL" id="VYT73740.1"/>
    </source>
</evidence>
<keyword evidence="2 3" id="KW-0690">Ribosome biogenesis</keyword>
<dbReference type="GO" id="GO:0006412">
    <property type="term" value="P:translation"/>
    <property type="evidence" value="ECO:0007669"/>
    <property type="project" value="TreeGrafter"/>
</dbReference>
<name>A0A6N2Z7G6_9CLOT</name>